<evidence type="ECO:0000256" key="1">
    <source>
        <dbReference type="SAM" id="MobiDB-lite"/>
    </source>
</evidence>
<evidence type="ECO:0000313" key="2">
    <source>
        <dbReference type="Proteomes" id="UP000887565"/>
    </source>
</evidence>
<accession>A0A915HTY2</accession>
<dbReference type="AlphaFoldDB" id="A0A915HTY2"/>
<feature type="region of interest" description="Disordered" evidence="1">
    <location>
        <begin position="21"/>
        <end position="65"/>
    </location>
</feature>
<keyword evidence="2" id="KW-1185">Reference proteome</keyword>
<evidence type="ECO:0000313" key="3">
    <source>
        <dbReference type="WBParaSite" id="nRc.2.0.1.t05224-RA"/>
    </source>
</evidence>
<reference evidence="3" key="1">
    <citation type="submission" date="2022-11" db="UniProtKB">
        <authorList>
            <consortium name="WormBaseParasite"/>
        </authorList>
    </citation>
    <scope>IDENTIFICATION</scope>
</reference>
<dbReference type="Proteomes" id="UP000887565">
    <property type="component" value="Unplaced"/>
</dbReference>
<name>A0A915HTY2_ROMCU</name>
<proteinExistence type="predicted"/>
<protein>
    <submittedName>
        <fullName evidence="3">Uncharacterized protein</fullName>
    </submittedName>
</protein>
<organism evidence="2 3">
    <name type="scientific">Romanomermis culicivorax</name>
    <name type="common">Nematode worm</name>
    <dbReference type="NCBI Taxonomy" id="13658"/>
    <lineage>
        <taxon>Eukaryota</taxon>
        <taxon>Metazoa</taxon>
        <taxon>Ecdysozoa</taxon>
        <taxon>Nematoda</taxon>
        <taxon>Enoplea</taxon>
        <taxon>Dorylaimia</taxon>
        <taxon>Mermithida</taxon>
        <taxon>Mermithoidea</taxon>
        <taxon>Mermithidae</taxon>
        <taxon>Romanomermis</taxon>
    </lineage>
</organism>
<dbReference type="WBParaSite" id="nRc.2.0.1.t05224-RA">
    <property type="protein sequence ID" value="nRc.2.0.1.t05224-RA"/>
    <property type="gene ID" value="nRc.2.0.1.g05224"/>
</dbReference>
<sequence length="65" mass="7098">MNKTTILSFVTTVQSNTASKCYGADASNTQGRGESPDENNFHNNNNKKKTRMNKNAGARLTSTCK</sequence>